<gene>
    <name evidence="2" type="ORF">CYMTET_35040</name>
</gene>
<feature type="non-terminal residue" evidence="2">
    <location>
        <position position="1"/>
    </location>
</feature>
<organism evidence="2 3">
    <name type="scientific">Cymbomonas tetramitiformis</name>
    <dbReference type="NCBI Taxonomy" id="36881"/>
    <lineage>
        <taxon>Eukaryota</taxon>
        <taxon>Viridiplantae</taxon>
        <taxon>Chlorophyta</taxon>
        <taxon>Pyramimonadophyceae</taxon>
        <taxon>Pyramimonadales</taxon>
        <taxon>Pyramimonadaceae</taxon>
        <taxon>Cymbomonas</taxon>
    </lineage>
</organism>
<evidence type="ECO:0000313" key="2">
    <source>
        <dbReference type="EMBL" id="KAK3255798.1"/>
    </source>
</evidence>
<feature type="region of interest" description="Disordered" evidence="1">
    <location>
        <begin position="1"/>
        <end position="64"/>
    </location>
</feature>
<dbReference type="Proteomes" id="UP001190700">
    <property type="component" value="Unassembled WGS sequence"/>
</dbReference>
<name>A0AAE0KPD6_9CHLO</name>
<keyword evidence="3" id="KW-1185">Reference proteome</keyword>
<comment type="caution">
    <text evidence="2">The sequence shown here is derived from an EMBL/GenBank/DDBJ whole genome shotgun (WGS) entry which is preliminary data.</text>
</comment>
<protein>
    <submittedName>
        <fullName evidence="2">Uncharacterized protein</fullName>
    </submittedName>
</protein>
<dbReference type="EMBL" id="LGRX02022264">
    <property type="protein sequence ID" value="KAK3255798.1"/>
    <property type="molecule type" value="Genomic_DNA"/>
</dbReference>
<accession>A0AAE0KPD6</accession>
<feature type="compositionally biased region" description="Gly residues" evidence="1">
    <location>
        <begin position="1"/>
        <end position="10"/>
    </location>
</feature>
<proteinExistence type="predicted"/>
<reference evidence="2 3" key="1">
    <citation type="journal article" date="2015" name="Genome Biol. Evol.">
        <title>Comparative Genomics of a Bacterivorous Green Alga Reveals Evolutionary Causalities and Consequences of Phago-Mixotrophic Mode of Nutrition.</title>
        <authorList>
            <person name="Burns J.A."/>
            <person name="Paasch A."/>
            <person name="Narechania A."/>
            <person name="Kim E."/>
        </authorList>
    </citation>
    <scope>NUCLEOTIDE SEQUENCE [LARGE SCALE GENOMIC DNA]</scope>
    <source>
        <strain evidence="2 3">PLY_AMNH</strain>
    </source>
</reference>
<sequence>GWVGEAGGGTLEVPNEGTIAIVASSHTPPNFSTAVQPPPQSSAGDGSGSRDSSRETLPALSPRVSPPQAWMFFLSNPRRASWRLVQRAPGDWVEDAPFLSEEVMQRGRATFVALGTSSFYIPIRV</sequence>
<evidence type="ECO:0000256" key="1">
    <source>
        <dbReference type="SAM" id="MobiDB-lite"/>
    </source>
</evidence>
<feature type="compositionally biased region" description="Polar residues" evidence="1">
    <location>
        <begin position="24"/>
        <end position="35"/>
    </location>
</feature>
<dbReference type="AlphaFoldDB" id="A0AAE0KPD6"/>
<evidence type="ECO:0000313" key="3">
    <source>
        <dbReference type="Proteomes" id="UP001190700"/>
    </source>
</evidence>